<reference evidence="1" key="1">
    <citation type="journal article" date="2014" name="Genome Biol. Evol.">
        <title>Pangenome evidence for extensive interdomain horizontal transfer affecting lineage core and shell genes in uncultured planktonic thaumarchaeota and euryarchaeota.</title>
        <authorList>
            <person name="Deschamps P."/>
            <person name="Zivanovic Y."/>
            <person name="Moreira D."/>
            <person name="Rodriguez-Valera F."/>
            <person name="Lopez-Garcia P."/>
        </authorList>
    </citation>
    <scope>NUCLEOTIDE SEQUENCE</scope>
</reference>
<accession>A0A075FPL0</accession>
<protein>
    <submittedName>
        <fullName evidence="1">ACT domain-containing protein</fullName>
    </submittedName>
</protein>
<dbReference type="EMBL" id="KF900390">
    <property type="protein sequence ID" value="AIE93274.1"/>
    <property type="molecule type" value="Genomic_DNA"/>
</dbReference>
<organism evidence="1">
    <name type="scientific">uncultured marine group II/III euryarchaeote AD1000_33_C07</name>
    <dbReference type="NCBI Taxonomy" id="1457756"/>
    <lineage>
        <taxon>Archaea</taxon>
        <taxon>Methanobacteriati</taxon>
        <taxon>Methanobacteriota</taxon>
        <taxon>environmental samples</taxon>
    </lineage>
</organism>
<evidence type="ECO:0000313" key="1">
    <source>
        <dbReference type="EMBL" id="AIE93274.1"/>
    </source>
</evidence>
<dbReference type="SUPFAM" id="SSF55021">
    <property type="entry name" value="ACT-like"/>
    <property type="match status" value="1"/>
</dbReference>
<name>A0A075FPL0_9EURY</name>
<proteinExistence type="predicted"/>
<dbReference type="AlphaFoldDB" id="A0A075FPL0"/>
<dbReference type="Gene3D" id="3.30.2130.10">
    <property type="entry name" value="VC0802-like"/>
    <property type="match status" value="1"/>
</dbReference>
<sequence>MNEFRINMSDEPGSLAEHCEAIASEDVNILAIVAIAGESASAAILTDNADATASALDRMGADYSVSELKSAKLEHKPGSLAAFTRGMGNSGVNLRSLYVMSIDGDSATIGYTTE</sequence>
<dbReference type="InterPro" id="IPR045865">
    <property type="entry name" value="ACT-like_dom_sf"/>
</dbReference>